<proteinExistence type="predicted"/>
<dbReference type="AlphaFoldDB" id="Q2LW44"/>
<evidence type="ECO:0000313" key="2">
    <source>
        <dbReference type="EMBL" id="ABC78301.1"/>
    </source>
</evidence>
<dbReference type="HOGENOM" id="CLU_3085532_0_0_7"/>
<feature type="transmembrane region" description="Helical" evidence="1">
    <location>
        <begin position="17"/>
        <end position="40"/>
    </location>
</feature>
<dbReference type="KEGG" id="sat:SYN_03739"/>
<keyword evidence="1" id="KW-1133">Transmembrane helix</keyword>
<gene>
    <name evidence="2" type="ORF">SYN_03739</name>
</gene>
<keyword evidence="1" id="KW-0472">Membrane</keyword>
<keyword evidence="1" id="KW-0812">Transmembrane</keyword>
<reference evidence="2 3" key="1">
    <citation type="journal article" date="2007" name="Proc. Natl. Acad. Sci. U.S.A.">
        <title>The genome of Syntrophus aciditrophicus: life at the thermodynamic limit of microbial growth.</title>
        <authorList>
            <person name="McInerney M.J."/>
            <person name="Rohlin L."/>
            <person name="Mouttaki H."/>
            <person name="Kim U."/>
            <person name="Krupp R.S."/>
            <person name="Rios-Hernandez L."/>
            <person name="Sieber J."/>
            <person name="Struchtemeyer C.G."/>
            <person name="Bhattacharyya A."/>
            <person name="Campbell J.W."/>
            <person name="Gunsalus R.P."/>
        </authorList>
    </citation>
    <scope>NUCLEOTIDE SEQUENCE [LARGE SCALE GENOMIC DNA]</scope>
    <source>
        <strain evidence="2 3">SB</strain>
    </source>
</reference>
<protein>
    <submittedName>
        <fullName evidence="2">Hypothetical exported protein</fullName>
    </submittedName>
</protein>
<accession>Q2LW44</accession>
<dbReference type="EMBL" id="CP000252">
    <property type="protein sequence ID" value="ABC78301.1"/>
    <property type="molecule type" value="Genomic_DNA"/>
</dbReference>
<name>Q2LW44_SYNAS</name>
<dbReference type="STRING" id="56780.SYN_03739"/>
<evidence type="ECO:0000256" key="1">
    <source>
        <dbReference type="SAM" id="Phobius"/>
    </source>
</evidence>
<organism evidence="2 3">
    <name type="scientific">Syntrophus aciditrophicus (strain SB)</name>
    <dbReference type="NCBI Taxonomy" id="56780"/>
    <lineage>
        <taxon>Bacteria</taxon>
        <taxon>Pseudomonadati</taxon>
        <taxon>Thermodesulfobacteriota</taxon>
        <taxon>Syntrophia</taxon>
        <taxon>Syntrophales</taxon>
        <taxon>Syntrophaceae</taxon>
        <taxon>Syntrophus</taxon>
    </lineage>
</organism>
<dbReference type="InParanoid" id="Q2LW44"/>
<dbReference type="Proteomes" id="UP000001933">
    <property type="component" value="Chromosome"/>
</dbReference>
<keyword evidence="3" id="KW-1185">Reference proteome</keyword>
<evidence type="ECO:0000313" key="3">
    <source>
        <dbReference type="Proteomes" id="UP000001933"/>
    </source>
</evidence>
<sequence length="52" mass="6061">MLDFICRLYKKGGVKNLFFNSFLPFSLAFSRTSMAVLTFMPRKNTNLKMSFT</sequence>